<dbReference type="InterPro" id="IPR009581">
    <property type="entry name" value="FAM20_C"/>
</dbReference>
<evidence type="ECO:0000259" key="6">
    <source>
        <dbReference type="Pfam" id="PF06702"/>
    </source>
</evidence>
<keyword evidence="8" id="KW-1185">Reference proteome</keyword>
<organism evidence="7 8">
    <name type="scientific">Goodea atripinnis</name>
    <dbReference type="NCBI Taxonomy" id="208336"/>
    <lineage>
        <taxon>Eukaryota</taxon>
        <taxon>Metazoa</taxon>
        <taxon>Chordata</taxon>
        <taxon>Craniata</taxon>
        <taxon>Vertebrata</taxon>
        <taxon>Euteleostomi</taxon>
        <taxon>Actinopterygii</taxon>
        <taxon>Neopterygii</taxon>
        <taxon>Teleostei</taxon>
        <taxon>Neoteleostei</taxon>
        <taxon>Acanthomorphata</taxon>
        <taxon>Ovalentaria</taxon>
        <taxon>Atherinomorphae</taxon>
        <taxon>Cyprinodontiformes</taxon>
        <taxon>Goodeidae</taxon>
        <taxon>Goodea</taxon>
    </lineage>
</organism>
<protein>
    <submittedName>
        <fullName evidence="7">Extracellular serine/threonine protein kinase fam20c</fullName>
    </submittedName>
</protein>
<dbReference type="Proteomes" id="UP001476798">
    <property type="component" value="Unassembled WGS sequence"/>
</dbReference>
<evidence type="ECO:0000256" key="1">
    <source>
        <dbReference type="ARBA" id="ARBA00004555"/>
    </source>
</evidence>
<evidence type="ECO:0000256" key="4">
    <source>
        <dbReference type="ARBA" id="ARBA00023157"/>
    </source>
</evidence>
<proteinExistence type="inferred from homology"/>
<sequence length="99" mass="11371">THLHTVLELLALCRVRKSTHLRLQLLAKEEYKLSVLMAESMTRDRLNPILIQVHLDAMDRRLRLVGASCIDKEGYSYVVEDDLQGDLGADHIHSGPRRR</sequence>
<keyword evidence="4" id="KW-1015">Disulfide bond</keyword>
<feature type="domain" description="FAM20 C-terminal" evidence="6">
    <location>
        <begin position="7"/>
        <end position="76"/>
    </location>
</feature>
<accession>A0ABV0MW11</accession>
<evidence type="ECO:0000256" key="5">
    <source>
        <dbReference type="ARBA" id="ARBA00023180"/>
    </source>
</evidence>
<dbReference type="GO" id="GO:0004674">
    <property type="term" value="F:protein serine/threonine kinase activity"/>
    <property type="evidence" value="ECO:0007669"/>
    <property type="project" value="UniProtKB-KW"/>
</dbReference>
<evidence type="ECO:0000256" key="2">
    <source>
        <dbReference type="ARBA" id="ARBA00006557"/>
    </source>
</evidence>
<keyword evidence="7" id="KW-0418">Kinase</keyword>
<keyword evidence="7" id="KW-0808">Transferase</keyword>
<dbReference type="EMBL" id="JAHRIO010014110">
    <property type="protein sequence ID" value="MEQ2163322.1"/>
    <property type="molecule type" value="Genomic_DNA"/>
</dbReference>
<comment type="subcellular location">
    <subcellularLocation>
        <location evidence="1">Golgi apparatus</location>
    </subcellularLocation>
</comment>
<dbReference type="PANTHER" id="PTHR12450:SF11">
    <property type="entry name" value="EXTRACELLULAR SERINE_THREONINE PROTEIN KINASE FAM20C"/>
    <property type="match status" value="1"/>
</dbReference>
<keyword evidence="5" id="KW-0325">Glycoprotein</keyword>
<comment type="similarity">
    <text evidence="2">Belongs to the FAM20 family.</text>
</comment>
<name>A0ABV0MW11_9TELE</name>
<evidence type="ECO:0000313" key="8">
    <source>
        <dbReference type="Proteomes" id="UP001476798"/>
    </source>
</evidence>
<feature type="non-terminal residue" evidence="7">
    <location>
        <position position="1"/>
    </location>
</feature>
<comment type="caution">
    <text evidence="7">The sequence shown here is derived from an EMBL/GenBank/DDBJ whole genome shotgun (WGS) entry which is preliminary data.</text>
</comment>
<dbReference type="Pfam" id="PF06702">
    <property type="entry name" value="Fam20C"/>
    <property type="match status" value="1"/>
</dbReference>
<keyword evidence="3" id="KW-0333">Golgi apparatus</keyword>
<evidence type="ECO:0000313" key="7">
    <source>
        <dbReference type="EMBL" id="MEQ2163322.1"/>
    </source>
</evidence>
<gene>
    <name evidence="7" type="primary">FAM20C_5</name>
    <name evidence="7" type="ORF">GOODEAATRI_028877</name>
</gene>
<dbReference type="InterPro" id="IPR024869">
    <property type="entry name" value="FAM20"/>
</dbReference>
<dbReference type="PANTHER" id="PTHR12450">
    <property type="entry name" value="DENTIN MATRIX PROTEIN 4 PROTEIN FAM20"/>
    <property type="match status" value="1"/>
</dbReference>
<reference evidence="7 8" key="1">
    <citation type="submission" date="2021-06" db="EMBL/GenBank/DDBJ databases">
        <authorList>
            <person name="Palmer J.M."/>
        </authorList>
    </citation>
    <scope>NUCLEOTIDE SEQUENCE [LARGE SCALE GENOMIC DNA]</scope>
    <source>
        <strain evidence="7 8">GA_2019</strain>
        <tissue evidence="7">Muscle</tissue>
    </source>
</reference>
<evidence type="ECO:0000256" key="3">
    <source>
        <dbReference type="ARBA" id="ARBA00023034"/>
    </source>
</evidence>
<keyword evidence="7" id="KW-0723">Serine/threonine-protein kinase</keyword>